<dbReference type="EMBL" id="BK032510">
    <property type="protein sequence ID" value="DAF43628.1"/>
    <property type="molecule type" value="Genomic_DNA"/>
</dbReference>
<accession>A0A8S5RXY6</accession>
<dbReference type="Gene3D" id="1.10.10.410">
    <property type="match status" value="1"/>
</dbReference>
<sequence length="155" mass="17771">MISDKLDNLIAEAMKNHETEKLEVLRLIKTKFMEYKTAKAGNVLDEQTEASILIKMISQREDSIKQYTNAKRPELAEQEAKEINIIKEFAPKQATDEEIENFTSSAITAYKLTKEEGYVISMRDMKPIMEIVKAEYPMANGKVVSKVMNNYINSK</sequence>
<reference evidence="1" key="1">
    <citation type="journal article" date="2021" name="Proc. Natl. Acad. Sci. U.S.A.">
        <title>A Catalog of Tens of Thousands of Viruses from Human Metagenomes Reveals Hidden Associations with Chronic Diseases.</title>
        <authorList>
            <person name="Tisza M.J."/>
            <person name="Buck C.B."/>
        </authorList>
    </citation>
    <scope>NUCLEOTIDE SEQUENCE</scope>
    <source>
        <strain evidence="1">CtNQV2</strain>
    </source>
</reference>
<dbReference type="InterPro" id="IPR003789">
    <property type="entry name" value="Asn/Gln_tRNA_amidoTrase-B-like"/>
</dbReference>
<protein>
    <submittedName>
        <fullName evidence="1">YqeY-like protein</fullName>
    </submittedName>
</protein>
<dbReference type="Pfam" id="PF09424">
    <property type="entry name" value="YqeY"/>
    <property type="match status" value="1"/>
</dbReference>
<dbReference type="PANTHER" id="PTHR28055:SF1">
    <property type="entry name" value="ALTERED INHERITANCE OF MITOCHONDRIA PROTEIN 41, MITOCHONDRIAL"/>
    <property type="match status" value="1"/>
</dbReference>
<dbReference type="InterPro" id="IPR023168">
    <property type="entry name" value="GatB_Yqey_C_2"/>
</dbReference>
<proteinExistence type="predicted"/>
<dbReference type="Gene3D" id="1.10.1510.10">
    <property type="entry name" value="Uncharacterised protein YqeY/AIM41 PF09424, N-terminal domain"/>
    <property type="match status" value="1"/>
</dbReference>
<dbReference type="SUPFAM" id="SSF89095">
    <property type="entry name" value="GatB/YqeY motif"/>
    <property type="match status" value="1"/>
</dbReference>
<dbReference type="GO" id="GO:0016884">
    <property type="term" value="F:carbon-nitrogen ligase activity, with glutamine as amido-N-donor"/>
    <property type="evidence" value="ECO:0007669"/>
    <property type="project" value="InterPro"/>
</dbReference>
<evidence type="ECO:0000313" key="1">
    <source>
        <dbReference type="EMBL" id="DAF43628.1"/>
    </source>
</evidence>
<organism evidence="1">
    <name type="scientific">Myoviridae sp. ctNQV2</name>
    <dbReference type="NCBI Taxonomy" id="2827683"/>
    <lineage>
        <taxon>Viruses</taxon>
        <taxon>Duplodnaviria</taxon>
        <taxon>Heunggongvirae</taxon>
        <taxon>Uroviricota</taxon>
        <taxon>Caudoviricetes</taxon>
    </lineage>
</organism>
<dbReference type="InterPro" id="IPR019004">
    <property type="entry name" value="YqeY/Aim41"/>
</dbReference>
<dbReference type="InterPro" id="IPR042184">
    <property type="entry name" value="YqeY/Aim41_N"/>
</dbReference>
<dbReference type="PANTHER" id="PTHR28055">
    <property type="entry name" value="ALTERED INHERITANCE OF MITOCHONDRIA PROTEIN 41, MITOCHONDRIAL"/>
    <property type="match status" value="1"/>
</dbReference>
<name>A0A8S5RXY6_9CAUD</name>